<keyword evidence="2" id="KW-1133">Transmembrane helix</keyword>
<feature type="transmembrane region" description="Helical" evidence="2">
    <location>
        <begin position="219"/>
        <end position="241"/>
    </location>
</feature>
<dbReference type="RefSeq" id="WP_244278082.1">
    <property type="nucleotide sequence ID" value="NZ_FNLM01000034.1"/>
</dbReference>
<keyword evidence="2" id="KW-0472">Membrane</keyword>
<feature type="transmembrane region" description="Helical" evidence="2">
    <location>
        <begin position="294"/>
        <end position="314"/>
    </location>
</feature>
<keyword evidence="2" id="KW-0812">Transmembrane</keyword>
<dbReference type="STRING" id="158898.SAMN04488548_134189"/>
<organism evidence="3 4">
    <name type="scientific">Gordonia westfalica</name>
    <dbReference type="NCBI Taxonomy" id="158898"/>
    <lineage>
        <taxon>Bacteria</taxon>
        <taxon>Bacillati</taxon>
        <taxon>Actinomycetota</taxon>
        <taxon>Actinomycetes</taxon>
        <taxon>Mycobacteriales</taxon>
        <taxon>Gordoniaceae</taxon>
        <taxon>Gordonia</taxon>
    </lineage>
</organism>
<proteinExistence type="predicted"/>
<evidence type="ECO:0000256" key="1">
    <source>
        <dbReference type="SAM" id="MobiDB-lite"/>
    </source>
</evidence>
<feature type="region of interest" description="Disordered" evidence="1">
    <location>
        <begin position="1"/>
        <end position="25"/>
    </location>
</feature>
<evidence type="ECO:0000256" key="2">
    <source>
        <dbReference type="SAM" id="Phobius"/>
    </source>
</evidence>
<dbReference type="AlphaFoldDB" id="A0A1H2GZ77"/>
<evidence type="ECO:0000313" key="3">
    <source>
        <dbReference type="EMBL" id="SDU24920.1"/>
    </source>
</evidence>
<sequence>MSNTPGAAADRRVENESTSPQGTWSTAAPALDELRKAAATLHRLNTAAAQAQWGETGALADLTADAALEITHFADGSIKDIAAEGASPLWTRRAEDAVRAVAATSGTAPTPHQATADAMLAASLANIAVAEATLAAARAAGIPTHTPDRPAMSRIAALRFTDSLAGLGRNVIAEVRHILAGQPRSILVRIAITLALSAALVVSYHTLGWRRYDDAASMTLYEFSVIVGSVVCTNALCFEASRVRRRLAGGQRLWQLLIVKNLAMAVLVMAAGTPVIAVLALTAGTNPIAMIDQFITMIFIWLGVGNVLSVIFPLRQEPFSARLRDGTWVPYLLSFALSYGVGLTVNLMIYWRLWARHSAGDHITGGDTAAFVVVVVSALSSWILLTLLAVACSHNPRIRQLLSQEMVEYQAQRTRA</sequence>
<reference evidence="3 4" key="1">
    <citation type="submission" date="2016-10" db="EMBL/GenBank/DDBJ databases">
        <authorList>
            <person name="de Groot N.N."/>
        </authorList>
    </citation>
    <scope>NUCLEOTIDE SEQUENCE [LARGE SCALE GENOMIC DNA]</scope>
    <source>
        <strain evidence="3 4">DSM 44215</strain>
    </source>
</reference>
<dbReference type="Proteomes" id="UP000183180">
    <property type="component" value="Unassembled WGS sequence"/>
</dbReference>
<feature type="transmembrane region" description="Helical" evidence="2">
    <location>
        <begin position="186"/>
        <end position="207"/>
    </location>
</feature>
<feature type="transmembrane region" description="Helical" evidence="2">
    <location>
        <begin position="369"/>
        <end position="392"/>
    </location>
</feature>
<feature type="compositionally biased region" description="Polar residues" evidence="1">
    <location>
        <begin position="16"/>
        <end position="25"/>
    </location>
</feature>
<feature type="transmembrane region" description="Helical" evidence="2">
    <location>
        <begin position="326"/>
        <end position="349"/>
    </location>
</feature>
<evidence type="ECO:0000313" key="4">
    <source>
        <dbReference type="Proteomes" id="UP000183180"/>
    </source>
</evidence>
<gene>
    <name evidence="3" type="ORF">SAMN04488548_134189</name>
</gene>
<dbReference type="EMBL" id="FNLM01000034">
    <property type="protein sequence ID" value="SDU24920.1"/>
    <property type="molecule type" value="Genomic_DNA"/>
</dbReference>
<name>A0A1H2GZ77_9ACTN</name>
<accession>A0A1H2GZ77</accession>
<feature type="transmembrane region" description="Helical" evidence="2">
    <location>
        <begin position="262"/>
        <end position="282"/>
    </location>
</feature>
<protein>
    <submittedName>
        <fullName evidence="3">Uncharacterized protein</fullName>
    </submittedName>
</protein>